<name>A0A2X2EJW4_PSELU</name>
<keyword evidence="4" id="KW-1185">Reference proteome</keyword>
<evidence type="ECO:0000313" key="1">
    <source>
        <dbReference type="EMBL" id="MBF8640002.1"/>
    </source>
</evidence>
<dbReference type="Proteomes" id="UP000626180">
    <property type="component" value="Unassembled WGS sequence"/>
</dbReference>
<evidence type="ECO:0000313" key="2">
    <source>
        <dbReference type="EMBL" id="SPZ08579.1"/>
    </source>
</evidence>
<proteinExistence type="predicted"/>
<accession>A0A2X2EJW4</accession>
<dbReference type="EMBL" id="UAUF01000012">
    <property type="protein sequence ID" value="SPZ08579.1"/>
    <property type="molecule type" value="Genomic_DNA"/>
</dbReference>
<reference evidence="2 3" key="1">
    <citation type="submission" date="2018-06" db="EMBL/GenBank/DDBJ databases">
        <authorList>
            <consortium name="Pathogen Informatics"/>
            <person name="Doyle S."/>
        </authorList>
    </citation>
    <scope>NUCLEOTIDE SEQUENCE [LARGE SCALE GENOMIC DNA]</scope>
    <source>
        <strain evidence="2 3">NCTC11842</strain>
    </source>
</reference>
<sequence>MRIACLAWGSLIWKPGPLPLASAWMNDGPRLPVELCRTCDGGELAVALSSSAPDSPTFWALLNVQDIDIARELLRDREQINRERPEYVGSIPGEYEGPYGERIRAWADHRELDAVVWTALPPKSRDEEDRMPSVDEAIAYLDGLEGDIRDHACNYVRQLPLEIRTPYRTAVEQRLGWMPVDQ</sequence>
<organism evidence="2 3">
    <name type="scientific">Pseudomonas luteola</name>
    <dbReference type="NCBI Taxonomy" id="47886"/>
    <lineage>
        <taxon>Bacteria</taxon>
        <taxon>Pseudomonadati</taxon>
        <taxon>Pseudomonadota</taxon>
        <taxon>Gammaproteobacteria</taxon>
        <taxon>Pseudomonadales</taxon>
        <taxon>Pseudomonadaceae</taxon>
        <taxon>Pseudomonas</taxon>
    </lineage>
</organism>
<gene>
    <name evidence="1" type="ORF">IRZ65_04815</name>
    <name evidence="2" type="ORF">NCTC11842_02859</name>
</gene>
<dbReference type="AlphaFoldDB" id="A0A2X2EJW4"/>
<dbReference type="Proteomes" id="UP000250443">
    <property type="component" value="Unassembled WGS sequence"/>
</dbReference>
<protein>
    <submittedName>
        <fullName evidence="2">Uncharacterized protein</fullName>
    </submittedName>
</protein>
<evidence type="ECO:0000313" key="4">
    <source>
        <dbReference type="Proteomes" id="UP000626180"/>
    </source>
</evidence>
<dbReference type="EMBL" id="JADMCD010000002">
    <property type="protein sequence ID" value="MBF8640002.1"/>
    <property type="molecule type" value="Genomic_DNA"/>
</dbReference>
<reference evidence="1 4" key="2">
    <citation type="submission" date="2020-10" db="EMBL/GenBank/DDBJ databases">
        <title>Genome sequences of Pseudomonas isolates.</title>
        <authorList>
            <person name="Wessels L."/>
            <person name="Reich F."/>
            <person name="Hammerl J."/>
        </authorList>
    </citation>
    <scope>NUCLEOTIDE SEQUENCE [LARGE SCALE GENOMIC DNA]</scope>
    <source>
        <strain evidence="1 4">20-MO00624-0</strain>
    </source>
</reference>
<dbReference type="RefSeq" id="WP_010795052.1">
    <property type="nucleotide sequence ID" value="NZ_CP069262.1"/>
</dbReference>
<evidence type="ECO:0000313" key="3">
    <source>
        <dbReference type="Proteomes" id="UP000250443"/>
    </source>
</evidence>